<sequence length="85" mass="10524">MILLKQFFFSLHHFPLKLKEWILEQKIFGNYYEKQIFLCQQKFRVQFLHNTCFIQAQFQIKYYQNLLDLLKLSKVKEILLPLKLI</sequence>
<protein>
    <submittedName>
        <fullName evidence="1">Uncharacterized protein</fullName>
    </submittedName>
</protein>
<evidence type="ECO:0000313" key="2">
    <source>
        <dbReference type="Proteomes" id="UP000692954"/>
    </source>
</evidence>
<dbReference type="AlphaFoldDB" id="A0A8S1NX62"/>
<keyword evidence="2" id="KW-1185">Reference proteome</keyword>
<proteinExistence type="predicted"/>
<name>A0A8S1NX62_9CILI</name>
<gene>
    <name evidence="1" type="ORF">PSON_ATCC_30995.1.T0620021</name>
</gene>
<reference evidence="1" key="1">
    <citation type="submission" date="2021-01" db="EMBL/GenBank/DDBJ databases">
        <authorList>
            <consortium name="Genoscope - CEA"/>
            <person name="William W."/>
        </authorList>
    </citation>
    <scope>NUCLEOTIDE SEQUENCE</scope>
</reference>
<dbReference type="EMBL" id="CAJJDN010000062">
    <property type="protein sequence ID" value="CAD8094115.1"/>
    <property type="molecule type" value="Genomic_DNA"/>
</dbReference>
<accession>A0A8S1NX62</accession>
<evidence type="ECO:0000313" key="1">
    <source>
        <dbReference type="EMBL" id="CAD8094115.1"/>
    </source>
</evidence>
<dbReference type="Proteomes" id="UP000692954">
    <property type="component" value="Unassembled WGS sequence"/>
</dbReference>
<comment type="caution">
    <text evidence="1">The sequence shown here is derived from an EMBL/GenBank/DDBJ whole genome shotgun (WGS) entry which is preliminary data.</text>
</comment>
<organism evidence="1 2">
    <name type="scientific">Paramecium sonneborni</name>
    <dbReference type="NCBI Taxonomy" id="65129"/>
    <lineage>
        <taxon>Eukaryota</taxon>
        <taxon>Sar</taxon>
        <taxon>Alveolata</taxon>
        <taxon>Ciliophora</taxon>
        <taxon>Intramacronucleata</taxon>
        <taxon>Oligohymenophorea</taxon>
        <taxon>Peniculida</taxon>
        <taxon>Parameciidae</taxon>
        <taxon>Paramecium</taxon>
    </lineage>
</organism>